<dbReference type="Pfam" id="PF00542">
    <property type="entry name" value="Ribosomal_L12"/>
    <property type="match status" value="1"/>
</dbReference>
<evidence type="ECO:0000259" key="6">
    <source>
        <dbReference type="Pfam" id="PF16320"/>
    </source>
</evidence>
<dbReference type="NCBIfam" id="TIGR00855">
    <property type="entry name" value="L12"/>
    <property type="match status" value="1"/>
</dbReference>
<sequence length="128" mass="13501">MAKLSTQELLDAFKEMTLIELSEFVKEFETTFDVTAAAPVAIAAAGPAGAAAAPEVEEQTEFDVILESDGGKKIQVIKVVRELTGLGLKEAKDLVEAAPKAVLEKANKDSADKAKAKLEAEGAKVTLK</sequence>
<dbReference type="SUPFAM" id="SSF48300">
    <property type="entry name" value="Ribosomal protein L7/12, oligomerisation (N-terminal) domain"/>
    <property type="match status" value="1"/>
</dbReference>
<evidence type="ECO:0000256" key="2">
    <source>
        <dbReference type="ARBA" id="ARBA00022980"/>
    </source>
</evidence>
<keyword evidence="3 4" id="KW-0687">Ribonucleoprotein</keyword>
<feature type="domain" description="Large ribosomal subunit protein bL12 C-terminal" evidence="5">
    <location>
        <begin position="62"/>
        <end position="128"/>
    </location>
</feature>
<dbReference type="InterPro" id="IPR014719">
    <property type="entry name" value="Ribosomal_bL12_C/ClpS-like"/>
</dbReference>
<reference evidence="7" key="1">
    <citation type="submission" date="2021-04" db="EMBL/GenBank/DDBJ databases">
        <authorList>
            <person name="Hartkoorn R.C."/>
            <person name="Beaudoing E."/>
            <person name="Hot D."/>
        </authorList>
    </citation>
    <scope>NUCLEOTIDE SEQUENCE</scope>
    <source>
        <strain evidence="7">NRRL B-16292</strain>
    </source>
</reference>
<dbReference type="InterPro" id="IPR000206">
    <property type="entry name" value="Ribosomal_bL12"/>
</dbReference>
<dbReference type="InterPro" id="IPR008932">
    <property type="entry name" value="Ribosomal_bL12_oligo"/>
</dbReference>
<dbReference type="InterPro" id="IPR036235">
    <property type="entry name" value="Ribosomal_bL12_oligo_N_sf"/>
</dbReference>
<evidence type="ECO:0000256" key="1">
    <source>
        <dbReference type="ARBA" id="ARBA00007197"/>
    </source>
</evidence>
<accession>A0ABY5VXU7</accession>
<comment type="subunit">
    <text evidence="4">Homodimer. Part of the ribosomal stalk of the 50S ribosomal subunit. Forms a multimeric L10(L12)X complex, where L10 forms an elongated spine to which 2 to 4 L12 dimers bind in a sequential fashion. Binds GTP-bound translation factors.</text>
</comment>
<name>A0ABY5VXU7_9ACTN</name>
<dbReference type="RefSeq" id="WP_259859821.1">
    <property type="nucleotide sequence ID" value="NZ_BAAAST010000086.1"/>
</dbReference>
<dbReference type="HAMAP" id="MF_00368">
    <property type="entry name" value="Ribosomal_bL12"/>
    <property type="match status" value="1"/>
</dbReference>
<dbReference type="InterPro" id="IPR013823">
    <property type="entry name" value="Ribosomal_bL12_C"/>
</dbReference>
<evidence type="ECO:0000256" key="4">
    <source>
        <dbReference type="HAMAP-Rule" id="MF_00368"/>
    </source>
</evidence>
<dbReference type="Gene3D" id="1.20.5.710">
    <property type="entry name" value="Single helix bin"/>
    <property type="match status" value="1"/>
</dbReference>
<dbReference type="PANTHER" id="PTHR45987">
    <property type="entry name" value="39S RIBOSOMAL PROTEIN L12"/>
    <property type="match status" value="1"/>
</dbReference>
<gene>
    <name evidence="4 7" type="primary">rplL</name>
    <name evidence="7" type="ORF">Dfulv_44440</name>
</gene>
<evidence type="ECO:0000313" key="8">
    <source>
        <dbReference type="Proteomes" id="UP001059617"/>
    </source>
</evidence>
<comment type="function">
    <text evidence="4">Forms part of the ribosomal stalk which helps the ribosome interact with GTP-bound translation factors. Is thus essential for accurate translation.</text>
</comment>
<dbReference type="Proteomes" id="UP001059617">
    <property type="component" value="Chromosome"/>
</dbReference>
<proteinExistence type="inferred from homology"/>
<keyword evidence="8" id="KW-1185">Reference proteome</keyword>
<protein>
    <recommendedName>
        <fullName evidence="4">Large ribosomal subunit protein bL12</fullName>
    </recommendedName>
</protein>
<dbReference type="GO" id="GO:0005840">
    <property type="term" value="C:ribosome"/>
    <property type="evidence" value="ECO:0007669"/>
    <property type="project" value="UniProtKB-KW"/>
</dbReference>
<dbReference type="EMBL" id="CP073720">
    <property type="protein sequence ID" value="UWP82050.1"/>
    <property type="molecule type" value="Genomic_DNA"/>
</dbReference>
<dbReference type="Pfam" id="PF16320">
    <property type="entry name" value="Ribosomal_L12_N"/>
    <property type="match status" value="1"/>
</dbReference>
<dbReference type="SUPFAM" id="SSF54736">
    <property type="entry name" value="ClpS-like"/>
    <property type="match status" value="1"/>
</dbReference>
<comment type="similarity">
    <text evidence="1 4">Belongs to the bacterial ribosomal protein bL12 family.</text>
</comment>
<reference evidence="7" key="2">
    <citation type="submission" date="2022-09" db="EMBL/GenBank/DDBJ databases">
        <title>Biosynthetic gene clusters of Dactylosporangioum fulvum.</title>
        <authorList>
            <person name="Caradec T."/>
        </authorList>
    </citation>
    <scope>NUCLEOTIDE SEQUENCE</scope>
    <source>
        <strain evidence="7">NRRL B-16292</strain>
    </source>
</reference>
<dbReference type="CDD" id="cd00387">
    <property type="entry name" value="Ribosomal_L7_L12"/>
    <property type="match status" value="1"/>
</dbReference>
<dbReference type="PANTHER" id="PTHR45987:SF4">
    <property type="entry name" value="LARGE RIBOSOMAL SUBUNIT PROTEIN BL12M"/>
    <property type="match status" value="1"/>
</dbReference>
<evidence type="ECO:0000256" key="3">
    <source>
        <dbReference type="ARBA" id="ARBA00023274"/>
    </source>
</evidence>
<evidence type="ECO:0000313" key="7">
    <source>
        <dbReference type="EMBL" id="UWP82050.1"/>
    </source>
</evidence>
<organism evidence="7 8">
    <name type="scientific">Dactylosporangium fulvum</name>
    <dbReference type="NCBI Taxonomy" id="53359"/>
    <lineage>
        <taxon>Bacteria</taxon>
        <taxon>Bacillati</taxon>
        <taxon>Actinomycetota</taxon>
        <taxon>Actinomycetes</taxon>
        <taxon>Micromonosporales</taxon>
        <taxon>Micromonosporaceae</taxon>
        <taxon>Dactylosporangium</taxon>
    </lineage>
</organism>
<feature type="domain" description="Large ribosomal subunit protein bL12 oligomerization" evidence="6">
    <location>
        <begin position="6"/>
        <end position="52"/>
    </location>
</feature>
<keyword evidence="2 4" id="KW-0689">Ribosomal protein</keyword>
<evidence type="ECO:0000259" key="5">
    <source>
        <dbReference type="Pfam" id="PF00542"/>
    </source>
</evidence>
<dbReference type="Gene3D" id="3.30.1390.10">
    <property type="match status" value="1"/>
</dbReference>